<evidence type="ECO:0000313" key="2">
    <source>
        <dbReference type="EMBL" id="KIL54110.1"/>
    </source>
</evidence>
<organism evidence="2 3">
    <name type="scientific">Amanita muscaria (strain Koide BX008)</name>
    <dbReference type="NCBI Taxonomy" id="946122"/>
    <lineage>
        <taxon>Eukaryota</taxon>
        <taxon>Fungi</taxon>
        <taxon>Dikarya</taxon>
        <taxon>Basidiomycota</taxon>
        <taxon>Agaricomycotina</taxon>
        <taxon>Agaricomycetes</taxon>
        <taxon>Agaricomycetidae</taxon>
        <taxon>Agaricales</taxon>
        <taxon>Pluteineae</taxon>
        <taxon>Amanitaceae</taxon>
        <taxon>Amanita</taxon>
    </lineage>
</organism>
<dbReference type="AlphaFoldDB" id="A0A0C2RV40"/>
<proteinExistence type="predicted"/>
<feature type="compositionally biased region" description="Polar residues" evidence="1">
    <location>
        <begin position="72"/>
        <end position="82"/>
    </location>
</feature>
<name>A0A0C2RV40_AMAMK</name>
<dbReference type="Proteomes" id="UP000054549">
    <property type="component" value="Unassembled WGS sequence"/>
</dbReference>
<protein>
    <recommendedName>
        <fullName evidence="4">BED-type domain-containing protein</fullName>
    </recommendedName>
</protein>
<feature type="compositionally biased region" description="Acidic residues" evidence="1">
    <location>
        <begin position="46"/>
        <end position="65"/>
    </location>
</feature>
<evidence type="ECO:0008006" key="4">
    <source>
        <dbReference type="Google" id="ProtNLM"/>
    </source>
</evidence>
<feature type="compositionally biased region" description="Low complexity" evidence="1">
    <location>
        <begin position="1"/>
        <end position="22"/>
    </location>
</feature>
<dbReference type="HOGENOM" id="CLU_1969998_0_0_1"/>
<evidence type="ECO:0000313" key="3">
    <source>
        <dbReference type="Proteomes" id="UP000054549"/>
    </source>
</evidence>
<dbReference type="EMBL" id="KN818935">
    <property type="protein sequence ID" value="KIL54110.1"/>
    <property type="molecule type" value="Genomic_DNA"/>
</dbReference>
<gene>
    <name evidence="2" type="ORF">M378DRAFT_19193</name>
</gene>
<sequence length="127" mass="14081">MPPRRQPVAAEPRPAEPTRAQPRAPPPPRPQPARRRGVAAQHNDSDGEEIDLSEVGMEDPNDDNESAGVRSNVATRPSTPSVQVAPIPTHPKARKKEAVDVWEFFKEEQVMSSNGKQEMKRVCQLCK</sequence>
<evidence type="ECO:0000256" key="1">
    <source>
        <dbReference type="SAM" id="MobiDB-lite"/>
    </source>
</evidence>
<feature type="region of interest" description="Disordered" evidence="1">
    <location>
        <begin position="1"/>
        <end position="94"/>
    </location>
</feature>
<reference evidence="2 3" key="1">
    <citation type="submission" date="2014-04" db="EMBL/GenBank/DDBJ databases">
        <title>Evolutionary Origins and Diversification of the Mycorrhizal Mutualists.</title>
        <authorList>
            <consortium name="DOE Joint Genome Institute"/>
            <consortium name="Mycorrhizal Genomics Consortium"/>
            <person name="Kohler A."/>
            <person name="Kuo A."/>
            <person name="Nagy L.G."/>
            <person name="Floudas D."/>
            <person name="Copeland A."/>
            <person name="Barry K.W."/>
            <person name="Cichocki N."/>
            <person name="Veneault-Fourrey C."/>
            <person name="LaButti K."/>
            <person name="Lindquist E.A."/>
            <person name="Lipzen A."/>
            <person name="Lundell T."/>
            <person name="Morin E."/>
            <person name="Murat C."/>
            <person name="Riley R."/>
            <person name="Ohm R."/>
            <person name="Sun H."/>
            <person name="Tunlid A."/>
            <person name="Henrissat B."/>
            <person name="Grigoriev I.V."/>
            <person name="Hibbett D.S."/>
            <person name="Martin F."/>
        </authorList>
    </citation>
    <scope>NUCLEOTIDE SEQUENCE [LARGE SCALE GENOMIC DNA]</scope>
    <source>
        <strain evidence="2 3">Koide BX008</strain>
    </source>
</reference>
<keyword evidence="3" id="KW-1185">Reference proteome</keyword>
<dbReference type="InParanoid" id="A0A0C2RV40"/>
<accession>A0A0C2RV40</accession>